<organism evidence="2 3">
    <name type="scientific">Macrostomum lignano</name>
    <dbReference type="NCBI Taxonomy" id="282301"/>
    <lineage>
        <taxon>Eukaryota</taxon>
        <taxon>Metazoa</taxon>
        <taxon>Spiralia</taxon>
        <taxon>Lophotrochozoa</taxon>
        <taxon>Platyhelminthes</taxon>
        <taxon>Rhabditophora</taxon>
        <taxon>Macrostomorpha</taxon>
        <taxon>Macrostomida</taxon>
        <taxon>Macrostomidae</taxon>
        <taxon>Macrostomum</taxon>
    </lineage>
</organism>
<keyword evidence="2" id="KW-1185">Reference proteome</keyword>
<feature type="compositionally biased region" description="Low complexity" evidence="1">
    <location>
        <begin position="132"/>
        <end position="145"/>
    </location>
</feature>
<feature type="compositionally biased region" description="Low complexity" evidence="1">
    <location>
        <begin position="45"/>
        <end position="59"/>
    </location>
</feature>
<dbReference type="WBParaSite" id="maker-unitig_37871-snap-gene-0.2-mRNA-1">
    <property type="protein sequence ID" value="maker-unitig_37871-snap-gene-0.2-mRNA-1"/>
    <property type="gene ID" value="maker-unitig_37871-snap-gene-0.2"/>
</dbReference>
<dbReference type="AlphaFoldDB" id="A0A1I8FK42"/>
<accession>A0A1I8FK42</accession>
<sequence>ATDSLTFRDETQAQLALDALTKIVSARRQTADQLRPDTAAQCRKAAPALPLRARPYYAPSGATEPRTPRKDPTNIYIKNCADAGPSATRTGNEAQAGRGTSPGITGRDSWSCAVMRARDRAPGKQTAPPGLASSGSRRSSTGASTRPKSTAGPHGSRRKLADKTNQQEEKAAGRPPLPPAALPHGGKPRARTALHCSKGVGGGGRRGLPPTSASGLAAAAAAPLPAAAAGPPAAVASWERGQLPLGLAAAGTPAAAAAAAAAGQQPPLTRQGDAERRPGPGPIPCAQRCRPAPHTAITSLIIREVPVSPWAGRWPPTARPRWCCERPARLPLTAGPQAGLAAPQLRQPTM</sequence>
<dbReference type="Proteomes" id="UP000095280">
    <property type="component" value="Unplaced"/>
</dbReference>
<protein>
    <submittedName>
        <fullName evidence="3">Kinesin motor domain-containing protein</fullName>
    </submittedName>
</protein>
<feature type="region of interest" description="Disordered" evidence="1">
    <location>
        <begin position="32"/>
        <end position="213"/>
    </location>
</feature>
<evidence type="ECO:0000313" key="3">
    <source>
        <dbReference type="WBParaSite" id="maker-unitig_37871-snap-gene-0.2-mRNA-1"/>
    </source>
</evidence>
<evidence type="ECO:0000256" key="1">
    <source>
        <dbReference type="SAM" id="MobiDB-lite"/>
    </source>
</evidence>
<name>A0A1I8FK42_9PLAT</name>
<evidence type="ECO:0000313" key="2">
    <source>
        <dbReference type="Proteomes" id="UP000095280"/>
    </source>
</evidence>
<feature type="compositionally biased region" description="Basic and acidic residues" evidence="1">
    <location>
        <begin position="159"/>
        <end position="172"/>
    </location>
</feature>
<reference evidence="3" key="1">
    <citation type="submission" date="2016-11" db="UniProtKB">
        <authorList>
            <consortium name="WormBaseParasite"/>
        </authorList>
    </citation>
    <scope>IDENTIFICATION</scope>
</reference>
<proteinExistence type="predicted"/>
<feature type="compositionally biased region" description="Low complexity" evidence="1">
    <location>
        <begin position="258"/>
        <end position="269"/>
    </location>
</feature>
<feature type="region of interest" description="Disordered" evidence="1">
    <location>
        <begin position="258"/>
        <end position="286"/>
    </location>
</feature>